<keyword evidence="5" id="KW-1185">Reference proteome</keyword>
<organism evidence="4 5">
    <name type="scientific">Flavobacterium stagni</name>
    <dbReference type="NCBI Taxonomy" id="2506421"/>
    <lineage>
        <taxon>Bacteria</taxon>
        <taxon>Pseudomonadati</taxon>
        <taxon>Bacteroidota</taxon>
        <taxon>Flavobacteriia</taxon>
        <taxon>Flavobacteriales</taxon>
        <taxon>Flavobacteriaceae</taxon>
        <taxon>Flavobacterium</taxon>
    </lineage>
</organism>
<proteinExistence type="predicted"/>
<evidence type="ECO:0000256" key="2">
    <source>
        <dbReference type="PROSITE-ProRule" id="PRU00335"/>
    </source>
</evidence>
<dbReference type="PRINTS" id="PR00455">
    <property type="entry name" value="HTHTETR"/>
</dbReference>
<feature type="domain" description="HTH tetR-type" evidence="3">
    <location>
        <begin position="23"/>
        <end position="83"/>
    </location>
</feature>
<sequence>MELLSQIVISVNPKLYVKNPETSELGRKIIQQSILLIDEIGFEAFTFKKLGERIGSNESSLYRYFENKHKLLLYLTSWYWGWMEYRMVFETNNISDPKQQLLKAIEILTEKIKDDTSTQHINEAVLNNIIIFEFTKTFLTKEVDQENREGFFIIYKKVINRLVLMIQAAKPEYPFAKSLASSIVEGSLHQHFLKDHLKTITDCNDTQSPTHFYQHLIEQILK</sequence>
<dbReference type="EMBL" id="SBKN01000001">
    <property type="protein sequence ID" value="RXR23971.1"/>
    <property type="molecule type" value="Genomic_DNA"/>
</dbReference>
<reference evidence="5" key="1">
    <citation type="submission" date="2019-01" db="EMBL/GenBank/DDBJ databases">
        <title>Cytophagaceae bacterium strain CAR-16.</title>
        <authorList>
            <person name="Chen W.-M."/>
        </authorList>
    </citation>
    <scope>NUCLEOTIDE SEQUENCE [LARGE SCALE GENOMIC DNA]</scope>
    <source>
        <strain evidence="5">WWJ-16</strain>
    </source>
</reference>
<evidence type="ECO:0000259" key="3">
    <source>
        <dbReference type="PROSITE" id="PS50977"/>
    </source>
</evidence>
<dbReference type="RefSeq" id="WP_129459936.1">
    <property type="nucleotide sequence ID" value="NZ_SBKN01000001.1"/>
</dbReference>
<dbReference type="OrthoDB" id="649282at2"/>
<evidence type="ECO:0000256" key="1">
    <source>
        <dbReference type="ARBA" id="ARBA00023125"/>
    </source>
</evidence>
<dbReference type="InterPro" id="IPR001647">
    <property type="entry name" value="HTH_TetR"/>
</dbReference>
<dbReference type="SUPFAM" id="SSF46689">
    <property type="entry name" value="Homeodomain-like"/>
    <property type="match status" value="1"/>
</dbReference>
<dbReference type="AlphaFoldDB" id="A0A4Q1KBI3"/>
<dbReference type="PROSITE" id="PS50977">
    <property type="entry name" value="HTH_TETR_2"/>
    <property type="match status" value="1"/>
</dbReference>
<evidence type="ECO:0000313" key="5">
    <source>
        <dbReference type="Proteomes" id="UP000289857"/>
    </source>
</evidence>
<dbReference type="GO" id="GO:0003677">
    <property type="term" value="F:DNA binding"/>
    <property type="evidence" value="ECO:0007669"/>
    <property type="project" value="UniProtKB-UniRule"/>
</dbReference>
<gene>
    <name evidence="4" type="ORF">EQG61_00600</name>
</gene>
<evidence type="ECO:0000313" key="4">
    <source>
        <dbReference type="EMBL" id="RXR23971.1"/>
    </source>
</evidence>
<dbReference type="InterPro" id="IPR009057">
    <property type="entry name" value="Homeodomain-like_sf"/>
</dbReference>
<protein>
    <submittedName>
        <fullName evidence="4">TetR/AcrR family transcriptional regulator</fullName>
    </submittedName>
</protein>
<feature type="DNA-binding region" description="H-T-H motif" evidence="2">
    <location>
        <begin position="46"/>
        <end position="65"/>
    </location>
</feature>
<dbReference type="Pfam" id="PF00440">
    <property type="entry name" value="TetR_N"/>
    <property type="match status" value="1"/>
</dbReference>
<name>A0A4Q1KBI3_9FLAO</name>
<dbReference type="Proteomes" id="UP000289857">
    <property type="component" value="Unassembled WGS sequence"/>
</dbReference>
<dbReference type="Gene3D" id="1.10.357.10">
    <property type="entry name" value="Tetracycline Repressor, domain 2"/>
    <property type="match status" value="1"/>
</dbReference>
<keyword evidence="1 2" id="KW-0238">DNA-binding</keyword>
<comment type="caution">
    <text evidence="4">The sequence shown here is derived from an EMBL/GenBank/DDBJ whole genome shotgun (WGS) entry which is preliminary data.</text>
</comment>
<accession>A0A4Q1KBI3</accession>